<reference evidence="3" key="1">
    <citation type="journal article" date="2023" name="Commun. Biol.">
        <title>Genome analysis of Parmales, the sister group of diatoms, reveals the evolutionary specialization of diatoms from phago-mixotrophs to photoautotrophs.</title>
        <authorList>
            <person name="Ban H."/>
            <person name="Sato S."/>
            <person name="Yoshikawa S."/>
            <person name="Yamada K."/>
            <person name="Nakamura Y."/>
            <person name="Ichinomiya M."/>
            <person name="Sato N."/>
            <person name="Blanc-Mathieu R."/>
            <person name="Endo H."/>
            <person name="Kuwata A."/>
            <person name="Ogata H."/>
        </authorList>
    </citation>
    <scope>NUCLEOTIDE SEQUENCE [LARGE SCALE GENOMIC DNA]</scope>
    <source>
        <strain evidence="3">NIES 3700</strain>
    </source>
</reference>
<dbReference type="InterPro" id="IPR015943">
    <property type="entry name" value="WD40/YVTN_repeat-like_dom_sf"/>
</dbReference>
<dbReference type="EMBL" id="BRXW01000685">
    <property type="protein sequence ID" value="GMH73889.1"/>
    <property type="molecule type" value="Genomic_DNA"/>
</dbReference>
<name>A0A9W7ALH5_9STRA</name>
<dbReference type="Gene3D" id="2.130.10.10">
    <property type="entry name" value="YVTN repeat-like/Quinoprotein amine dehydrogenase"/>
    <property type="match status" value="1"/>
</dbReference>
<dbReference type="InterPro" id="IPR036322">
    <property type="entry name" value="WD40_repeat_dom_sf"/>
</dbReference>
<comment type="caution">
    <text evidence="2">The sequence shown here is derived from an EMBL/GenBank/DDBJ whole genome shotgun (WGS) entry which is preliminary data.</text>
</comment>
<dbReference type="Proteomes" id="UP001165122">
    <property type="component" value="Unassembled WGS sequence"/>
</dbReference>
<protein>
    <submittedName>
        <fullName evidence="2">Uncharacterized protein</fullName>
    </submittedName>
</protein>
<gene>
    <name evidence="2" type="ORF">TrLO_g7978</name>
</gene>
<keyword evidence="1" id="KW-0175">Coiled coil</keyword>
<evidence type="ECO:0000313" key="2">
    <source>
        <dbReference type="EMBL" id="GMH73889.1"/>
    </source>
</evidence>
<dbReference type="AlphaFoldDB" id="A0A9W7ALH5"/>
<evidence type="ECO:0000256" key="1">
    <source>
        <dbReference type="SAM" id="Coils"/>
    </source>
</evidence>
<feature type="coiled-coil region" evidence="1">
    <location>
        <begin position="27"/>
        <end position="61"/>
    </location>
</feature>
<evidence type="ECO:0000313" key="3">
    <source>
        <dbReference type="Proteomes" id="UP001165122"/>
    </source>
</evidence>
<keyword evidence="3" id="KW-1185">Reference proteome</keyword>
<accession>A0A9W7ALH5</accession>
<proteinExistence type="predicted"/>
<sequence>MEDLGSLGLHDQLLSARTELTCCKAKVTELSGVVRKLDRENLELREEVERLRGENEGVKALLLKQSGLPPPPPFTSSLPPITSKTLTLLSSIPSPHTPNGLCVYQPNNKPHIFSGGVEGGLYKMYPGLYNPDGSKLPSSTESIILLHTFQSPIINILSNSENIYVALMDGNVFKFEGEWKVLIKFKKFCVCMEFMGDDLFLSSRSGELRIVKPNGDIIRKNFKDGIECCTVSNEKIYIYTTGVYVKVLNEEGEEIESLSLNEREFDEHQSFRIMYMSVNPDSSLLALSTNTSRILLIDLKTSKIIQNLYGHTSNDYFNARSFWDPSGSLIVASGEEGIMVWEREGEVKQQICLKGKVRDLKGGEGGVSVTWDGFLKVWGWV</sequence>
<organism evidence="2 3">
    <name type="scientific">Triparma laevis f. longispina</name>
    <dbReference type="NCBI Taxonomy" id="1714387"/>
    <lineage>
        <taxon>Eukaryota</taxon>
        <taxon>Sar</taxon>
        <taxon>Stramenopiles</taxon>
        <taxon>Ochrophyta</taxon>
        <taxon>Bolidophyceae</taxon>
        <taxon>Parmales</taxon>
        <taxon>Triparmaceae</taxon>
        <taxon>Triparma</taxon>
    </lineage>
</organism>
<dbReference type="SUPFAM" id="SSF50978">
    <property type="entry name" value="WD40 repeat-like"/>
    <property type="match status" value="1"/>
</dbReference>
<dbReference type="OrthoDB" id="1932312at2759"/>